<comment type="caution">
    <text evidence="1">The sequence shown here is derived from an EMBL/GenBank/DDBJ whole genome shotgun (WGS) entry which is preliminary data.</text>
</comment>
<dbReference type="AlphaFoldDB" id="A0A2T0AI86"/>
<protein>
    <submittedName>
        <fullName evidence="1">Uncharacterized protein</fullName>
    </submittedName>
</protein>
<dbReference type="GO" id="GO:0032981">
    <property type="term" value="P:mitochondrial respiratory chain complex I assembly"/>
    <property type="evidence" value="ECO:0007669"/>
    <property type="project" value="InterPro"/>
</dbReference>
<dbReference type="GO" id="GO:0005739">
    <property type="term" value="C:mitochondrion"/>
    <property type="evidence" value="ECO:0007669"/>
    <property type="project" value="InterPro"/>
</dbReference>
<evidence type="ECO:0000313" key="1">
    <source>
        <dbReference type="EMBL" id="PRQ77702.1"/>
    </source>
</evidence>
<sequence>MQGRNLRPLAQLPKAAAQCAQAPAPGASWNALHSLARRSCRRIPHAHSCNSQGAAYGKCIGARYQDVDKGMCAAEFQAFRQCVTQAVSPALPFVLHMLELWLTLRTRCPGLDEATGPFMRRFRQSVQDSQDTRAGSAHRDVCHFRQTSTSNPQILRSFPSPPLALADARLSSRLNEPLVDSSNHSHPLILRHPSKQNLAALALARDESRASCFCAPRSGRPNLSHSRSLLACWTDVSLGAASWDGGRDSQRFSPKNPLLGFYDRAPYCKRKVRPQRTRRTTLDHALMPKSRLPRLPSFLPSLPSRSVLHLVSFRSLGF</sequence>
<organism evidence="1 2">
    <name type="scientific">Rhodotorula toruloides</name>
    <name type="common">Yeast</name>
    <name type="synonym">Rhodosporidium toruloides</name>
    <dbReference type="NCBI Taxonomy" id="5286"/>
    <lineage>
        <taxon>Eukaryota</taxon>
        <taxon>Fungi</taxon>
        <taxon>Dikarya</taxon>
        <taxon>Basidiomycota</taxon>
        <taxon>Pucciniomycotina</taxon>
        <taxon>Microbotryomycetes</taxon>
        <taxon>Sporidiobolales</taxon>
        <taxon>Sporidiobolaceae</taxon>
        <taxon>Rhodotorula</taxon>
    </lineage>
</organism>
<dbReference type="PANTHER" id="PTHR34561">
    <property type="entry name" value="NADH DEHYDROGENASE [UBIQUINONE] 1 ALPHA SUBCOMPLEX ASSEMBLY FACTOR 8"/>
    <property type="match status" value="1"/>
</dbReference>
<proteinExistence type="predicted"/>
<reference evidence="1 2" key="1">
    <citation type="journal article" date="2018" name="Elife">
        <title>Functional genomics of lipid metabolism in the oleaginous yeast Rhodosporidium toruloides.</title>
        <authorList>
            <person name="Coradetti S.T."/>
            <person name="Pinel D."/>
            <person name="Geiselman G."/>
            <person name="Ito M."/>
            <person name="Mondo S."/>
            <person name="Reilly M.C."/>
            <person name="Cheng Y.F."/>
            <person name="Bauer S."/>
            <person name="Grigoriev I."/>
            <person name="Gladden J.M."/>
            <person name="Simmons B.A."/>
            <person name="Brem R."/>
            <person name="Arkin A.P."/>
            <person name="Skerker J.M."/>
        </authorList>
    </citation>
    <scope>NUCLEOTIDE SEQUENCE [LARGE SCALE GENOMIC DNA]</scope>
    <source>
        <strain evidence="1 2">NBRC 0880</strain>
    </source>
</reference>
<dbReference type="PANTHER" id="PTHR34561:SF1">
    <property type="entry name" value="NADH DEHYDROGENASE [UBIQUINONE] 1 ALPHA SUBCOMPLEX ASSEMBLY FACTOR 8"/>
    <property type="match status" value="1"/>
</dbReference>
<accession>A0A2T0AI86</accession>
<dbReference type="EMBL" id="LCTV02000001">
    <property type="protein sequence ID" value="PRQ77702.1"/>
    <property type="molecule type" value="Genomic_DNA"/>
</dbReference>
<dbReference type="Proteomes" id="UP000239560">
    <property type="component" value="Unassembled WGS sequence"/>
</dbReference>
<evidence type="ECO:0000313" key="2">
    <source>
        <dbReference type="Proteomes" id="UP000239560"/>
    </source>
</evidence>
<name>A0A2T0AI86_RHOTO</name>
<gene>
    <name evidence="1" type="ORF">AAT19DRAFT_8770</name>
</gene>
<dbReference type="InterPro" id="IPR034595">
    <property type="entry name" value="NDUFAF8"/>
</dbReference>
<dbReference type="OrthoDB" id="3821113at2759"/>